<evidence type="ECO:0000313" key="3">
    <source>
        <dbReference type="Proteomes" id="UP000053268"/>
    </source>
</evidence>
<dbReference type="EMBL" id="KQ459232">
    <property type="protein sequence ID" value="KPJ02682.1"/>
    <property type="molecule type" value="Genomic_DNA"/>
</dbReference>
<feature type="compositionally biased region" description="Low complexity" evidence="1">
    <location>
        <begin position="32"/>
        <end position="44"/>
    </location>
</feature>
<accession>A0A194QB42</accession>
<evidence type="ECO:0000313" key="2">
    <source>
        <dbReference type="EMBL" id="KPJ02682.1"/>
    </source>
</evidence>
<keyword evidence="3" id="KW-1185">Reference proteome</keyword>
<name>A0A194QB42_PAPXU</name>
<feature type="region of interest" description="Disordered" evidence="1">
    <location>
        <begin position="1"/>
        <end position="85"/>
    </location>
</feature>
<organism evidence="2 3">
    <name type="scientific">Papilio xuthus</name>
    <name type="common">Asian swallowtail butterfly</name>
    <dbReference type="NCBI Taxonomy" id="66420"/>
    <lineage>
        <taxon>Eukaryota</taxon>
        <taxon>Metazoa</taxon>
        <taxon>Ecdysozoa</taxon>
        <taxon>Arthropoda</taxon>
        <taxon>Hexapoda</taxon>
        <taxon>Insecta</taxon>
        <taxon>Pterygota</taxon>
        <taxon>Neoptera</taxon>
        <taxon>Endopterygota</taxon>
        <taxon>Lepidoptera</taxon>
        <taxon>Glossata</taxon>
        <taxon>Ditrysia</taxon>
        <taxon>Papilionoidea</taxon>
        <taxon>Papilionidae</taxon>
        <taxon>Papilioninae</taxon>
        <taxon>Papilio</taxon>
    </lineage>
</organism>
<feature type="compositionally biased region" description="Basic and acidic residues" evidence="1">
    <location>
        <begin position="67"/>
        <end position="85"/>
    </location>
</feature>
<sequence length="103" mass="11087">MYTLVISPARPWGRGECGARGSGRGRGRRAWGARGAGRAARGLVRGPGAGARGADPSLLPVHIGASRGRERERECEHEHERDRSGAVRRCCAYDTTYNTERAG</sequence>
<dbReference type="Proteomes" id="UP000053268">
    <property type="component" value="Unassembled WGS sequence"/>
</dbReference>
<proteinExistence type="predicted"/>
<protein>
    <submittedName>
        <fullName evidence="2">Uncharacterized protein</fullName>
    </submittedName>
</protein>
<evidence type="ECO:0000256" key="1">
    <source>
        <dbReference type="SAM" id="MobiDB-lite"/>
    </source>
</evidence>
<reference evidence="2 3" key="1">
    <citation type="journal article" date="2015" name="Nat. Commun.">
        <title>Outbred genome sequencing and CRISPR/Cas9 gene editing in butterflies.</title>
        <authorList>
            <person name="Li X."/>
            <person name="Fan D."/>
            <person name="Zhang W."/>
            <person name="Liu G."/>
            <person name="Zhang L."/>
            <person name="Zhao L."/>
            <person name="Fang X."/>
            <person name="Chen L."/>
            <person name="Dong Y."/>
            <person name="Chen Y."/>
            <person name="Ding Y."/>
            <person name="Zhao R."/>
            <person name="Feng M."/>
            <person name="Zhu Y."/>
            <person name="Feng Y."/>
            <person name="Jiang X."/>
            <person name="Zhu D."/>
            <person name="Xiang H."/>
            <person name="Feng X."/>
            <person name="Li S."/>
            <person name="Wang J."/>
            <person name="Zhang G."/>
            <person name="Kronforst M.R."/>
            <person name="Wang W."/>
        </authorList>
    </citation>
    <scope>NUCLEOTIDE SEQUENCE [LARGE SCALE GENOMIC DNA]</scope>
    <source>
        <strain evidence="2">Ya'a_city_454_Px</strain>
        <tissue evidence="2">Whole body</tissue>
    </source>
</reference>
<dbReference type="AlphaFoldDB" id="A0A194QB42"/>
<gene>
    <name evidence="2" type="ORF">RR46_09885</name>
</gene>